<feature type="non-terminal residue" evidence="1">
    <location>
        <position position="442"/>
    </location>
</feature>
<evidence type="ECO:0000313" key="1">
    <source>
        <dbReference type="EMBL" id="KAJ8871782.1"/>
    </source>
</evidence>
<comment type="caution">
    <text evidence="1">The sequence shown here is derived from an EMBL/GenBank/DDBJ whole genome shotgun (WGS) entry which is preliminary data.</text>
</comment>
<keyword evidence="2" id="KW-1185">Reference proteome</keyword>
<gene>
    <name evidence="1" type="ORF">PR048_028122</name>
</gene>
<dbReference type="Proteomes" id="UP001159363">
    <property type="component" value="Chromosome 11"/>
</dbReference>
<reference evidence="1 2" key="1">
    <citation type="submission" date="2023-02" db="EMBL/GenBank/DDBJ databases">
        <title>LHISI_Scaffold_Assembly.</title>
        <authorList>
            <person name="Stuart O.P."/>
            <person name="Cleave R."/>
            <person name="Magrath M.J.L."/>
            <person name="Mikheyev A.S."/>
        </authorList>
    </citation>
    <scope>NUCLEOTIDE SEQUENCE [LARGE SCALE GENOMIC DNA]</scope>
    <source>
        <strain evidence="1">Daus_M_001</strain>
        <tissue evidence="1">Leg muscle</tissue>
    </source>
</reference>
<protein>
    <submittedName>
        <fullName evidence="1">Uncharacterized protein</fullName>
    </submittedName>
</protein>
<evidence type="ECO:0000313" key="2">
    <source>
        <dbReference type="Proteomes" id="UP001159363"/>
    </source>
</evidence>
<accession>A0ABQ9GIE8</accession>
<proteinExistence type="predicted"/>
<dbReference type="EMBL" id="JARBHB010000012">
    <property type="protein sequence ID" value="KAJ8871782.1"/>
    <property type="molecule type" value="Genomic_DNA"/>
</dbReference>
<name>A0ABQ9GIE8_9NEOP</name>
<sequence>MTDRPFTKRGVAKQTILVNKRSQPRQQVSEMSISATNARKTGILAPSLPGAFSVFEIEKRGSDKGDCATHVRYAIAAKHKTLNWRAVFLLCCVYLRDLQRKHWGRGGVVVRLLASHLGEQGPISGRVAPGFSHVGIVPDAASGQRVYWWDIPFTPPFYSGAASNSPQSPSSALKPALLRAAQISSLTDKLNTDWFCFHLHVTREVAGLWASMLKAHAPLRWNCHPCSCAGSLTTRTATSAAVSSGRVLKLPAEGARDPSISVMAPAPSSLFGPTSTMVEDGGQLSSSSKTIPLVGLPGAIQGGESAGPDAVRPGERRGELLPEAIPSIFKRILLRGLTVANQLWGRFLSVGLAACHGGNSIPSCDLGVAALRVRLHVSPALLVGAKCLKALCGGIYSLSECNGRGKREIPEKTRLTSGHQPTCEYFQATPPGIEPFSPWWKA</sequence>
<organism evidence="1 2">
    <name type="scientific">Dryococelus australis</name>
    <dbReference type="NCBI Taxonomy" id="614101"/>
    <lineage>
        <taxon>Eukaryota</taxon>
        <taxon>Metazoa</taxon>
        <taxon>Ecdysozoa</taxon>
        <taxon>Arthropoda</taxon>
        <taxon>Hexapoda</taxon>
        <taxon>Insecta</taxon>
        <taxon>Pterygota</taxon>
        <taxon>Neoptera</taxon>
        <taxon>Polyneoptera</taxon>
        <taxon>Phasmatodea</taxon>
        <taxon>Verophasmatodea</taxon>
        <taxon>Anareolatae</taxon>
        <taxon>Phasmatidae</taxon>
        <taxon>Eurycanthinae</taxon>
        <taxon>Dryococelus</taxon>
    </lineage>
</organism>